<name>A0A0G1MI63_9BACT</name>
<accession>A0A0G1MI63</accession>
<dbReference type="EMBL" id="LCKX01000004">
    <property type="protein sequence ID" value="KKU07904.1"/>
    <property type="molecule type" value="Genomic_DNA"/>
</dbReference>
<evidence type="ECO:0000256" key="1">
    <source>
        <dbReference type="SAM" id="MobiDB-lite"/>
    </source>
</evidence>
<protein>
    <recommendedName>
        <fullName evidence="4">DUF5666 domain-containing protein</fullName>
    </recommendedName>
</protein>
<sequence length="161" mass="16744">MKKIPKNVIIFVVAFVVVGGGSFFAGMKYSQNKQSGANIANFANLSPEERQARRVQMVSGGQNGGARSGRAGGATGGFISGDILSKDDKSITVKLRDGGSKIVFLSQITQIMKSVEGLVGDLTEGEQVSVSGAANSDGSVNAQSIQIRPQMPAAQQPSVKK</sequence>
<organism evidence="2 3">
    <name type="scientific">Candidatus Magasanikbacteria bacterium GW2011_GWA2_45_39</name>
    <dbReference type="NCBI Taxonomy" id="1619041"/>
    <lineage>
        <taxon>Bacteria</taxon>
        <taxon>Candidatus Magasanikiibacteriota</taxon>
    </lineage>
</organism>
<evidence type="ECO:0000313" key="2">
    <source>
        <dbReference type="EMBL" id="KKU07904.1"/>
    </source>
</evidence>
<reference evidence="2 3" key="1">
    <citation type="journal article" date="2015" name="Nature">
        <title>rRNA introns, odd ribosomes, and small enigmatic genomes across a large radiation of phyla.</title>
        <authorList>
            <person name="Brown C.T."/>
            <person name="Hug L.A."/>
            <person name="Thomas B.C."/>
            <person name="Sharon I."/>
            <person name="Castelle C.J."/>
            <person name="Singh A."/>
            <person name="Wilkins M.J."/>
            <person name="Williams K.H."/>
            <person name="Banfield J.F."/>
        </authorList>
    </citation>
    <scope>NUCLEOTIDE SEQUENCE [LARGE SCALE GENOMIC DNA]</scope>
</reference>
<dbReference type="Proteomes" id="UP000033999">
    <property type="component" value="Unassembled WGS sequence"/>
</dbReference>
<comment type="caution">
    <text evidence="2">The sequence shown here is derived from an EMBL/GenBank/DDBJ whole genome shotgun (WGS) entry which is preliminary data.</text>
</comment>
<gene>
    <name evidence="2" type="ORF">UX10_C0004G0032</name>
</gene>
<feature type="region of interest" description="Disordered" evidence="1">
    <location>
        <begin position="130"/>
        <end position="161"/>
    </location>
</feature>
<evidence type="ECO:0008006" key="4">
    <source>
        <dbReference type="Google" id="ProtNLM"/>
    </source>
</evidence>
<evidence type="ECO:0000313" key="3">
    <source>
        <dbReference type="Proteomes" id="UP000033999"/>
    </source>
</evidence>
<dbReference type="AlphaFoldDB" id="A0A0G1MI63"/>
<proteinExistence type="predicted"/>